<dbReference type="InterPro" id="IPR050855">
    <property type="entry name" value="NDM-1-like"/>
</dbReference>
<dbReference type="SUPFAM" id="SSF56281">
    <property type="entry name" value="Metallo-hydrolase/oxidoreductase"/>
    <property type="match status" value="1"/>
</dbReference>
<name>A0A1H0LNX7_9PSED</name>
<gene>
    <name evidence="3" type="ORF">SAMN05216193_114137</name>
</gene>
<dbReference type="RefSeq" id="WP_084312361.1">
    <property type="nucleotide sequence ID" value="NZ_FNIJ01000014.1"/>
</dbReference>
<dbReference type="PANTHER" id="PTHR42951:SF4">
    <property type="entry name" value="ACYL-COENZYME A THIOESTERASE MBLAC2"/>
    <property type="match status" value="1"/>
</dbReference>
<comment type="similarity">
    <text evidence="1">Belongs to the metallo-beta-lactamase superfamily. Class-B beta-lactamase family.</text>
</comment>
<evidence type="ECO:0000313" key="3">
    <source>
        <dbReference type="EMBL" id="SDO69877.1"/>
    </source>
</evidence>
<dbReference type="OrthoDB" id="9802991at2"/>
<dbReference type="Proteomes" id="UP000242957">
    <property type="component" value="Unassembled WGS sequence"/>
</dbReference>
<accession>A0A1H0LNX7</accession>
<dbReference type="Pfam" id="PF00753">
    <property type="entry name" value="Lactamase_B"/>
    <property type="match status" value="2"/>
</dbReference>
<dbReference type="GO" id="GO:0017001">
    <property type="term" value="P:antibiotic catabolic process"/>
    <property type="evidence" value="ECO:0007669"/>
    <property type="project" value="UniProtKB-ARBA"/>
</dbReference>
<protein>
    <submittedName>
        <fullName evidence="3">Glyoxylase, beta-lactamase superfamily II</fullName>
    </submittedName>
</protein>
<proteinExistence type="inferred from homology"/>
<keyword evidence="4" id="KW-1185">Reference proteome</keyword>
<sequence>MTLKVADHWFDRRTFSDGITLLWEPHVHPMLRCNIWHVSGRERDLFVDTGMGVGSLRQAARDLLQKPVTAVATHSHLDHMGGLHEFDCRLCHAAESAAFAQPNPHDRLVLDEDHWLALYMPDLGPERLIIDALPHAGFDPAAWTLQPAPPTGFLRDHDVLDLGDRHFEVLHLPGHSPGSIALFEEATGTLFSGDVIYDGELLADIPGACLDDYVRSLERLRELPVRVVHAGHEGSFGRAALLEMISTCLAAWRA</sequence>
<dbReference type="STRING" id="198616.SAMN05216193_114137"/>
<dbReference type="PANTHER" id="PTHR42951">
    <property type="entry name" value="METALLO-BETA-LACTAMASE DOMAIN-CONTAINING"/>
    <property type="match status" value="1"/>
</dbReference>
<dbReference type="EMBL" id="FNIJ01000014">
    <property type="protein sequence ID" value="SDO69877.1"/>
    <property type="molecule type" value="Genomic_DNA"/>
</dbReference>
<evidence type="ECO:0000256" key="1">
    <source>
        <dbReference type="ARBA" id="ARBA00005250"/>
    </source>
</evidence>
<evidence type="ECO:0000259" key="2">
    <source>
        <dbReference type="SMART" id="SM00849"/>
    </source>
</evidence>
<reference evidence="4" key="1">
    <citation type="submission" date="2016-10" db="EMBL/GenBank/DDBJ databases">
        <authorList>
            <person name="Varghese N."/>
            <person name="Submissions S."/>
        </authorList>
    </citation>
    <scope>NUCLEOTIDE SEQUENCE [LARGE SCALE GENOMIC DNA]</scope>
    <source>
        <strain evidence="4">JCM 21621</strain>
    </source>
</reference>
<dbReference type="CDD" id="cd07712">
    <property type="entry name" value="MBLAC2-like_MBL-fold"/>
    <property type="match status" value="1"/>
</dbReference>
<dbReference type="InterPro" id="IPR036866">
    <property type="entry name" value="RibonucZ/Hydroxyglut_hydro"/>
</dbReference>
<dbReference type="InterPro" id="IPR001279">
    <property type="entry name" value="Metallo-B-lactamas"/>
</dbReference>
<dbReference type="SMART" id="SM00849">
    <property type="entry name" value="Lactamase_B"/>
    <property type="match status" value="1"/>
</dbReference>
<organism evidence="3 4">
    <name type="scientific">Pseudomonas jinjuensis</name>
    <dbReference type="NCBI Taxonomy" id="198616"/>
    <lineage>
        <taxon>Bacteria</taxon>
        <taxon>Pseudomonadati</taxon>
        <taxon>Pseudomonadota</taxon>
        <taxon>Gammaproteobacteria</taxon>
        <taxon>Pseudomonadales</taxon>
        <taxon>Pseudomonadaceae</taxon>
        <taxon>Pseudomonas</taxon>
    </lineage>
</organism>
<feature type="domain" description="Metallo-beta-lactamase" evidence="2">
    <location>
        <begin position="32"/>
        <end position="232"/>
    </location>
</feature>
<evidence type="ECO:0000313" key="4">
    <source>
        <dbReference type="Proteomes" id="UP000242957"/>
    </source>
</evidence>
<dbReference type="Gene3D" id="3.60.15.10">
    <property type="entry name" value="Ribonuclease Z/Hydroxyacylglutathione hydrolase-like"/>
    <property type="match status" value="1"/>
</dbReference>
<dbReference type="AlphaFoldDB" id="A0A1H0LNX7"/>